<dbReference type="OrthoDB" id="53569at2"/>
<name>E8U6L0_DEIML</name>
<feature type="transmembrane region" description="Helical" evidence="1">
    <location>
        <begin position="675"/>
        <end position="694"/>
    </location>
</feature>
<proteinExistence type="predicted"/>
<dbReference type="AlphaFoldDB" id="E8U6L0"/>
<feature type="signal peptide" evidence="2">
    <location>
        <begin position="1"/>
        <end position="21"/>
    </location>
</feature>
<gene>
    <name evidence="3" type="ordered locus">Deima_1046</name>
</gene>
<reference evidence="3 4" key="1">
    <citation type="journal article" date="2011" name="Stand. Genomic Sci.">
        <title>Complete genome sequence of Deinococcus maricopensis type strain (LB-34).</title>
        <authorList>
            <person name="Pukall R."/>
            <person name="Zeytun A."/>
            <person name="Lucas S."/>
            <person name="Lapidus A."/>
            <person name="Hammon N."/>
            <person name="Deshpande S."/>
            <person name="Nolan M."/>
            <person name="Cheng J.F."/>
            <person name="Pitluck S."/>
            <person name="Liolios K."/>
            <person name="Pagani I."/>
            <person name="Mikhailova N."/>
            <person name="Ivanova N."/>
            <person name="Mavromatis K."/>
            <person name="Pati A."/>
            <person name="Tapia R."/>
            <person name="Han C."/>
            <person name="Goodwin L."/>
            <person name="Chen A."/>
            <person name="Palaniappan K."/>
            <person name="Land M."/>
            <person name="Hauser L."/>
            <person name="Chang Y.J."/>
            <person name="Jeffries C.D."/>
            <person name="Brambilla E.M."/>
            <person name="Rohde M."/>
            <person name="Goker M."/>
            <person name="Detter J.C."/>
            <person name="Woyke T."/>
            <person name="Bristow J."/>
            <person name="Eisen J.A."/>
            <person name="Markowitz V."/>
            <person name="Hugenholtz P."/>
            <person name="Kyrpides N.C."/>
            <person name="Klenk H.P."/>
        </authorList>
    </citation>
    <scope>NUCLEOTIDE SEQUENCE [LARGE SCALE GENOMIC DNA]</scope>
    <source>
        <strain evidence="4">DSM 21211 / LMG 22137 / NRRL B-23946 / LB-34</strain>
    </source>
</reference>
<protein>
    <submittedName>
        <fullName evidence="3">Tetratricopeptide TPR_2</fullName>
    </submittedName>
</protein>
<dbReference type="eggNOG" id="COG0457">
    <property type="taxonomic scope" value="Bacteria"/>
</dbReference>
<keyword evidence="4" id="KW-1185">Reference proteome</keyword>
<evidence type="ECO:0000256" key="1">
    <source>
        <dbReference type="SAM" id="Phobius"/>
    </source>
</evidence>
<feature type="transmembrane region" description="Helical" evidence="1">
    <location>
        <begin position="396"/>
        <end position="415"/>
    </location>
</feature>
<dbReference type="STRING" id="709986.Deima_1046"/>
<keyword evidence="2" id="KW-0732">Signal</keyword>
<organism evidence="3 4">
    <name type="scientific">Deinococcus maricopensis (strain DSM 21211 / LMG 22137 / NRRL B-23946 / LB-34)</name>
    <dbReference type="NCBI Taxonomy" id="709986"/>
    <lineage>
        <taxon>Bacteria</taxon>
        <taxon>Thermotogati</taxon>
        <taxon>Deinococcota</taxon>
        <taxon>Deinococci</taxon>
        <taxon>Deinococcales</taxon>
        <taxon>Deinococcaceae</taxon>
        <taxon>Deinococcus</taxon>
    </lineage>
</organism>
<feature type="transmembrane region" description="Helical" evidence="1">
    <location>
        <begin position="587"/>
        <end position="606"/>
    </location>
</feature>
<keyword evidence="1" id="KW-1133">Transmembrane helix</keyword>
<dbReference type="RefSeq" id="WP_013556204.1">
    <property type="nucleotide sequence ID" value="NC_014958.1"/>
</dbReference>
<reference evidence="4" key="2">
    <citation type="submission" date="2011-01" db="EMBL/GenBank/DDBJ databases">
        <title>The complete genome of Deinococcus maricopensis DSM 21211.</title>
        <authorList>
            <consortium name="US DOE Joint Genome Institute (JGI-PGF)"/>
            <person name="Lucas S."/>
            <person name="Copeland A."/>
            <person name="Lapidus A."/>
            <person name="Goodwin L."/>
            <person name="Pitluck S."/>
            <person name="Kyrpides N."/>
            <person name="Mavromatis K."/>
            <person name="Pagani I."/>
            <person name="Ivanova N."/>
            <person name="Ovchinnikova G."/>
            <person name="Zeytun A."/>
            <person name="Detter J.C."/>
            <person name="Han C."/>
            <person name="Land M."/>
            <person name="Hauser L."/>
            <person name="Markowitz V."/>
            <person name="Cheng J.-F."/>
            <person name="Hugenholtz P."/>
            <person name="Woyke T."/>
            <person name="Wu D."/>
            <person name="Pukall R."/>
            <person name="Gehrich-Schroeter G."/>
            <person name="Brambilla E."/>
            <person name="Klenk H.-P."/>
            <person name="Eisen J.A."/>
        </authorList>
    </citation>
    <scope>NUCLEOTIDE SEQUENCE [LARGE SCALE GENOMIC DNA]</scope>
    <source>
        <strain evidence="4">DSM 21211 / LMG 22137 / NRRL B-23946 / LB-34</strain>
    </source>
</reference>
<feature type="chain" id="PRO_5003228411" evidence="2">
    <location>
        <begin position="22"/>
        <end position="710"/>
    </location>
</feature>
<keyword evidence="1" id="KW-0812">Transmembrane</keyword>
<dbReference type="KEGG" id="dmr:Deima_1046"/>
<dbReference type="InterPro" id="IPR011990">
    <property type="entry name" value="TPR-like_helical_dom_sf"/>
</dbReference>
<dbReference type="Proteomes" id="UP000008635">
    <property type="component" value="Chromosome"/>
</dbReference>
<keyword evidence="1" id="KW-0472">Membrane</keyword>
<evidence type="ECO:0000313" key="3">
    <source>
        <dbReference type="EMBL" id="ADV66699.1"/>
    </source>
</evidence>
<dbReference type="EMBL" id="CP002454">
    <property type="protein sequence ID" value="ADV66699.1"/>
    <property type="molecule type" value="Genomic_DNA"/>
</dbReference>
<evidence type="ECO:0000313" key="4">
    <source>
        <dbReference type="Proteomes" id="UP000008635"/>
    </source>
</evidence>
<feature type="transmembrane region" description="Helical" evidence="1">
    <location>
        <begin position="626"/>
        <end position="655"/>
    </location>
</feature>
<dbReference type="SUPFAM" id="SSF48452">
    <property type="entry name" value="TPR-like"/>
    <property type="match status" value="1"/>
</dbReference>
<dbReference type="Gene3D" id="1.25.40.10">
    <property type="entry name" value="Tetratricopeptide repeat domain"/>
    <property type="match status" value="1"/>
</dbReference>
<dbReference type="HOGENOM" id="CLU_396252_0_0_0"/>
<evidence type="ECO:0000256" key="2">
    <source>
        <dbReference type="SAM" id="SignalP"/>
    </source>
</evidence>
<sequence length="710" mass="76945" precursor="true">MRHTALPLALAALLLIPHAHAEARVQDRTLTARDGDTTLWTRTFPATLGPISDPVTDADLTWVGIGPELYAFGPTGDVRTRLDLPAPVIALDTSSGTLSVTVQRGTTTETYTVADGAVRERVVLPPDPDVTGWLARAAQDTPQPDPRAPTRLADLQRRADADPTNPFLHVDVARAADAAGQDSVTAAAATRAISATVPFYASVQLAQRLDALGLPFAADTALRHAREDYAARGFDPAVPVNADALRAYGNPLGYLRTLLAQNRLQRADAWLRYLRDTTPRFEGYVGVYTHYANLLDAQDRAGEANEWRTFTRELARGSLYNLGPDAPLAVRDAARTLAGALLIAIIAAYLTLGARGWPTQTRDTRTLGGRWRSWALHPLSRARRTLISYTGFGEKLVMNALLIGLVFALGTWTWASRTYVRADAAPLNFGTYGGAYFYDGLDRLNLDPSSREVHLLRGLAAQLDGEVSTAREQYSAALPNACAQNNLGVLSQGVGDAPGARSAYRDALTSNPDLSAPAYNLGLNPAGYEAAFQRTYRPDTPRLCYPSLRDTYAAVDGALGGELTQVFSNPWTYLTRLPTGLPRVLQWAWAALLLLVTFVSLLWLLLPRLPLAPGADRPALFRVLAVLLPGTAFLDGAWGMVLLLTWATTVVGLLVQGGWVHLPYLLDLTTPAARAALTATLLLTYSLNTLLVVGDELRLARRRRRAVRTP</sequence>
<feature type="transmembrane region" description="Helical" evidence="1">
    <location>
        <begin position="337"/>
        <end position="357"/>
    </location>
</feature>
<accession>E8U6L0</accession>